<dbReference type="InterPro" id="IPR017871">
    <property type="entry name" value="ABC_transporter-like_CS"/>
</dbReference>
<dbReference type="GO" id="GO:0016887">
    <property type="term" value="F:ATP hydrolysis activity"/>
    <property type="evidence" value="ECO:0007669"/>
    <property type="project" value="InterPro"/>
</dbReference>
<reference evidence="4" key="1">
    <citation type="submission" date="2018-12" db="EMBL/GenBank/DDBJ databases">
        <authorList>
            <person name="Sun L."/>
            <person name="Chen Z."/>
        </authorList>
    </citation>
    <scope>NUCLEOTIDE SEQUENCE [LARGE SCALE GENOMIC DNA]</scope>
    <source>
        <strain evidence="4">3-2-2</strain>
    </source>
</reference>
<dbReference type="GO" id="GO:0005524">
    <property type="term" value="F:ATP binding"/>
    <property type="evidence" value="ECO:0007669"/>
    <property type="project" value="UniProtKB-KW"/>
</dbReference>
<comment type="caution">
    <text evidence="4">The sequence shown here is derived from an EMBL/GenBank/DDBJ whole genome shotgun (WGS) entry which is preliminary data.</text>
</comment>
<keyword evidence="2 4" id="KW-0067">ATP-binding</keyword>
<dbReference type="Proteomes" id="UP000287156">
    <property type="component" value="Unassembled WGS sequence"/>
</dbReference>
<dbReference type="EMBL" id="QYTV02000010">
    <property type="protein sequence ID" value="RST72032.1"/>
    <property type="molecule type" value="Genomic_DNA"/>
</dbReference>
<evidence type="ECO:0000259" key="3">
    <source>
        <dbReference type="PROSITE" id="PS50893"/>
    </source>
</evidence>
<evidence type="ECO:0000256" key="1">
    <source>
        <dbReference type="ARBA" id="ARBA00022741"/>
    </source>
</evidence>
<dbReference type="OrthoDB" id="9804819at2"/>
<dbReference type="PROSITE" id="PS00211">
    <property type="entry name" value="ABC_TRANSPORTER_1"/>
    <property type="match status" value="1"/>
</dbReference>
<dbReference type="Gene3D" id="3.40.50.300">
    <property type="entry name" value="P-loop containing nucleotide triphosphate hydrolases"/>
    <property type="match status" value="1"/>
</dbReference>
<dbReference type="InterPro" id="IPR003593">
    <property type="entry name" value="AAA+_ATPase"/>
</dbReference>
<feature type="domain" description="ABC transporter" evidence="3">
    <location>
        <begin position="2"/>
        <end position="232"/>
    </location>
</feature>
<keyword evidence="5" id="KW-1185">Reference proteome</keyword>
<protein>
    <submittedName>
        <fullName evidence="4">ABC transporter ATP-binding protein</fullName>
    </submittedName>
</protein>
<dbReference type="PANTHER" id="PTHR43582">
    <property type="entry name" value="LINEARMYCIN RESISTANCE ATP-BINDING PROTEIN LNRL"/>
    <property type="match status" value="1"/>
</dbReference>
<name>A0A429XV18_9BACI</name>
<gene>
    <name evidence="4" type="ORF">D4T97_017375</name>
</gene>
<evidence type="ECO:0000313" key="4">
    <source>
        <dbReference type="EMBL" id="RST72032.1"/>
    </source>
</evidence>
<evidence type="ECO:0000313" key="5">
    <source>
        <dbReference type="Proteomes" id="UP000287156"/>
    </source>
</evidence>
<dbReference type="Pfam" id="PF00005">
    <property type="entry name" value="ABC_tran"/>
    <property type="match status" value="1"/>
</dbReference>
<dbReference type="SUPFAM" id="SSF52540">
    <property type="entry name" value="P-loop containing nucleoside triphosphate hydrolases"/>
    <property type="match status" value="1"/>
</dbReference>
<proteinExistence type="predicted"/>
<dbReference type="AlphaFoldDB" id="A0A429XV18"/>
<dbReference type="InterPro" id="IPR003439">
    <property type="entry name" value="ABC_transporter-like_ATP-bd"/>
</dbReference>
<organism evidence="4 5">
    <name type="scientific">Siminovitchia acidinfaciens</name>
    <dbReference type="NCBI Taxonomy" id="2321395"/>
    <lineage>
        <taxon>Bacteria</taxon>
        <taxon>Bacillati</taxon>
        <taxon>Bacillota</taxon>
        <taxon>Bacilli</taxon>
        <taxon>Bacillales</taxon>
        <taxon>Bacillaceae</taxon>
        <taxon>Siminovitchia</taxon>
    </lineage>
</organism>
<accession>A0A429XV18</accession>
<dbReference type="InterPro" id="IPR027417">
    <property type="entry name" value="P-loop_NTPase"/>
</dbReference>
<dbReference type="PROSITE" id="PS50893">
    <property type="entry name" value="ABC_TRANSPORTER_2"/>
    <property type="match status" value="1"/>
</dbReference>
<dbReference type="PANTHER" id="PTHR43582:SF2">
    <property type="entry name" value="LINEARMYCIN RESISTANCE ATP-BINDING PROTEIN LNRL"/>
    <property type="match status" value="1"/>
</dbReference>
<keyword evidence="1" id="KW-0547">Nucleotide-binding</keyword>
<dbReference type="RefSeq" id="WP_126052040.1">
    <property type="nucleotide sequence ID" value="NZ_QYTV02000010.1"/>
</dbReference>
<sequence length="311" mass="34325">MLQVTDLKKIYGKKEVVKGVSFTIKKGESFGLLGPNGAGKSTTISMICGLIPFDSGEVLVEEQSVKKSPMQIKRKIGVVPQEIALYPTMSARDNLLFWGAMYGLTDTEAKKRAEEVLEFVGLKDRAKDRIETFSGGMKRRINIGAALMHEPELLIMDEPTVGIDPQSRNHILETVKKLNEKGMTIIYTSHYMEEVEYLCNRVGIIDHGEVIAVGTQSELCGRLVGGSVVQLTVEQDSPEAMHAIKKLENVNSVVKKEESDVIEIFTTRPHKMLGSIVAAAVNHGMKIGSVEIKEPNLEALFLQLTGRSLRD</sequence>
<dbReference type="SMART" id="SM00382">
    <property type="entry name" value="AAA"/>
    <property type="match status" value="1"/>
</dbReference>
<evidence type="ECO:0000256" key="2">
    <source>
        <dbReference type="ARBA" id="ARBA00022840"/>
    </source>
</evidence>